<comment type="caution">
    <text evidence="2">The sequence shown here is derived from an EMBL/GenBank/DDBJ whole genome shotgun (WGS) entry which is preliminary data.</text>
</comment>
<dbReference type="EMBL" id="ML976617">
    <property type="protein sequence ID" value="KAF1843549.1"/>
    <property type="molecule type" value="Genomic_DNA"/>
</dbReference>
<accession>A0A9P4GE26</accession>
<evidence type="ECO:0000256" key="1">
    <source>
        <dbReference type="SAM" id="SignalP"/>
    </source>
</evidence>
<sequence length="92" mass="10386">MGVGKTFLLLSLLPGHGITSAFPVDRFDQEGRNKQYWCNQPYATIGMWLLRRAGEDGPPHVWLEWADETLDGGAHMEPILPEGYVQGCCRWP</sequence>
<evidence type="ECO:0000313" key="2">
    <source>
        <dbReference type="EMBL" id="KAF1843549.1"/>
    </source>
</evidence>
<proteinExistence type="predicted"/>
<gene>
    <name evidence="2" type="ORF">K460DRAFT_368436</name>
</gene>
<organism evidence="2 3">
    <name type="scientific">Cucurbitaria berberidis CBS 394.84</name>
    <dbReference type="NCBI Taxonomy" id="1168544"/>
    <lineage>
        <taxon>Eukaryota</taxon>
        <taxon>Fungi</taxon>
        <taxon>Dikarya</taxon>
        <taxon>Ascomycota</taxon>
        <taxon>Pezizomycotina</taxon>
        <taxon>Dothideomycetes</taxon>
        <taxon>Pleosporomycetidae</taxon>
        <taxon>Pleosporales</taxon>
        <taxon>Pleosporineae</taxon>
        <taxon>Cucurbitariaceae</taxon>
        <taxon>Cucurbitaria</taxon>
    </lineage>
</organism>
<feature type="signal peptide" evidence="1">
    <location>
        <begin position="1"/>
        <end position="21"/>
    </location>
</feature>
<reference evidence="2" key="1">
    <citation type="submission" date="2020-01" db="EMBL/GenBank/DDBJ databases">
        <authorList>
            <consortium name="DOE Joint Genome Institute"/>
            <person name="Haridas S."/>
            <person name="Albert R."/>
            <person name="Binder M."/>
            <person name="Bloem J."/>
            <person name="Labutti K."/>
            <person name="Salamov A."/>
            <person name="Andreopoulos B."/>
            <person name="Baker S.E."/>
            <person name="Barry K."/>
            <person name="Bills G."/>
            <person name="Bluhm B.H."/>
            <person name="Cannon C."/>
            <person name="Castanera R."/>
            <person name="Culley D.E."/>
            <person name="Daum C."/>
            <person name="Ezra D."/>
            <person name="Gonzalez J.B."/>
            <person name="Henrissat B."/>
            <person name="Kuo A."/>
            <person name="Liang C."/>
            <person name="Lipzen A."/>
            <person name="Lutzoni F."/>
            <person name="Magnuson J."/>
            <person name="Mondo S."/>
            <person name="Nolan M."/>
            <person name="Ohm R."/>
            <person name="Pangilinan J."/>
            <person name="Park H.-J."/>
            <person name="Ramirez L."/>
            <person name="Alfaro M."/>
            <person name="Sun H."/>
            <person name="Tritt A."/>
            <person name="Yoshinaga Y."/>
            <person name="Zwiers L.-H."/>
            <person name="Turgeon B.G."/>
            <person name="Goodwin S.B."/>
            <person name="Spatafora J.W."/>
            <person name="Crous P.W."/>
            <person name="Grigoriev I.V."/>
        </authorList>
    </citation>
    <scope>NUCLEOTIDE SEQUENCE</scope>
    <source>
        <strain evidence="2">CBS 394.84</strain>
    </source>
</reference>
<dbReference type="Proteomes" id="UP000800039">
    <property type="component" value="Unassembled WGS sequence"/>
</dbReference>
<dbReference type="GeneID" id="63851028"/>
<dbReference type="AlphaFoldDB" id="A0A9P4GE26"/>
<evidence type="ECO:0000313" key="3">
    <source>
        <dbReference type="Proteomes" id="UP000800039"/>
    </source>
</evidence>
<keyword evidence="3" id="KW-1185">Reference proteome</keyword>
<feature type="chain" id="PRO_5040228174" description="SNF2 N-terminal domain-containing protein" evidence="1">
    <location>
        <begin position="22"/>
        <end position="92"/>
    </location>
</feature>
<dbReference type="RefSeq" id="XP_040786112.1">
    <property type="nucleotide sequence ID" value="XM_040933777.1"/>
</dbReference>
<evidence type="ECO:0008006" key="4">
    <source>
        <dbReference type="Google" id="ProtNLM"/>
    </source>
</evidence>
<protein>
    <recommendedName>
        <fullName evidence="4">SNF2 N-terminal domain-containing protein</fullName>
    </recommendedName>
</protein>
<keyword evidence="1" id="KW-0732">Signal</keyword>
<name>A0A9P4GE26_9PLEO</name>